<sequence length="140" mass="13759">MSVNGGSGIGRRQALGAAGMAACGVAALAACGGGESTDRQAPGIKGKVIAKTADVPVGGGTVVKQYRIVVTQPSEGVFKAFGAACPHRGCAVSTPKDNVMTCPCHGSEFDAETGAAVKGPATGKLVAYQVKVEGDGIVVV</sequence>
<dbReference type="Pfam" id="PF00355">
    <property type="entry name" value="Rieske"/>
    <property type="match status" value="1"/>
</dbReference>
<dbReference type="InterPro" id="IPR017941">
    <property type="entry name" value="Rieske_2Fe-2S"/>
</dbReference>
<evidence type="ECO:0000256" key="2">
    <source>
        <dbReference type="ARBA" id="ARBA00015816"/>
    </source>
</evidence>
<dbReference type="CDD" id="cd03467">
    <property type="entry name" value="Rieske"/>
    <property type="match status" value="1"/>
</dbReference>
<evidence type="ECO:0000256" key="8">
    <source>
        <dbReference type="ARBA" id="ARBA00029586"/>
    </source>
</evidence>
<keyword evidence="5" id="KW-0408">Iron</keyword>
<dbReference type="InterPro" id="IPR006311">
    <property type="entry name" value="TAT_signal"/>
</dbReference>
<evidence type="ECO:0000256" key="6">
    <source>
        <dbReference type="ARBA" id="ARBA00023014"/>
    </source>
</evidence>
<proteinExistence type="predicted"/>
<organism evidence="11 12">
    <name type="scientific">Nonomuraea corallina</name>
    <dbReference type="NCBI Taxonomy" id="2989783"/>
    <lineage>
        <taxon>Bacteria</taxon>
        <taxon>Bacillati</taxon>
        <taxon>Actinomycetota</taxon>
        <taxon>Actinomycetes</taxon>
        <taxon>Streptosporangiales</taxon>
        <taxon>Streptosporangiaceae</taxon>
        <taxon>Nonomuraea</taxon>
    </lineage>
</organism>
<dbReference type="InterPro" id="IPR014349">
    <property type="entry name" value="Rieske_Fe-S_prot"/>
</dbReference>
<reference evidence="11" key="1">
    <citation type="submission" date="2022-11" db="EMBL/GenBank/DDBJ databases">
        <title>Nonomuraea corallina sp. nov., a new species of the genus Nonomuraea isolated from sea side sediment in Thai sea.</title>
        <authorList>
            <person name="Ngamcharungchit C."/>
            <person name="Matsumoto A."/>
            <person name="Suriyachadkun C."/>
            <person name="Panbangred W."/>
            <person name="Inahashi Y."/>
            <person name="Intra B."/>
        </authorList>
    </citation>
    <scope>NUCLEOTIDE SEQUENCE</scope>
    <source>
        <strain evidence="11">MCN248</strain>
    </source>
</reference>
<keyword evidence="3" id="KW-0001">2Fe-2S</keyword>
<keyword evidence="6" id="KW-0411">Iron-sulfur</keyword>
<dbReference type="InterPro" id="IPR005805">
    <property type="entry name" value="Rieske_Fe-S_prot_C"/>
</dbReference>
<comment type="cofactor">
    <cofactor evidence="9">
        <name>[2Fe-2S] cluster</name>
        <dbReference type="ChEBI" id="CHEBI:190135"/>
    </cofactor>
</comment>
<dbReference type="PRINTS" id="PR00162">
    <property type="entry name" value="RIESKE"/>
</dbReference>
<dbReference type="SUPFAM" id="SSF50022">
    <property type="entry name" value="ISP domain"/>
    <property type="match status" value="1"/>
</dbReference>
<dbReference type="PANTHER" id="PTHR10134">
    <property type="entry name" value="CYTOCHROME B-C1 COMPLEX SUBUNIT RIESKE, MITOCHONDRIAL"/>
    <property type="match status" value="1"/>
</dbReference>
<keyword evidence="4" id="KW-0479">Metal-binding</keyword>
<evidence type="ECO:0000313" key="11">
    <source>
        <dbReference type="EMBL" id="MDA0638923.1"/>
    </source>
</evidence>
<comment type="function">
    <text evidence="1">Iron-sulfur subunit of the cytochrome bc1 complex, an essential component of the respiratory electron transport chain required for ATP synthesis. The bc1 complex catalyzes the oxidation of menaquinol and the reduction of cytochrome c in the respiratory chain. The bc1 complex operates through a Q-cycle mechanism that couples electron transfer to generation of the proton gradient that drives ATP synthesis.</text>
</comment>
<gene>
    <name evidence="11" type="ORF">OUY22_36400</name>
</gene>
<evidence type="ECO:0000256" key="3">
    <source>
        <dbReference type="ARBA" id="ARBA00022714"/>
    </source>
</evidence>
<evidence type="ECO:0000256" key="1">
    <source>
        <dbReference type="ARBA" id="ARBA00002494"/>
    </source>
</evidence>
<dbReference type="InterPro" id="IPR036922">
    <property type="entry name" value="Rieske_2Fe-2S_sf"/>
</dbReference>
<evidence type="ECO:0000256" key="7">
    <source>
        <dbReference type="ARBA" id="ARBA00023157"/>
    </source>
</evidence>
<evidence type="ECO:0000259" key="10">
    <source>
        <dbReference type="PROSITE" id="PS51296"/>
    </source>
</evidence>
<feature type="domain" description="Rieske" evidence="10">
    <location>
        <begin position="47"/>
        <end position="139"/>
    </location>
</feature>
<dbReference type="PROSITE" id="PS51318">
    <property type="entry name" value="TAT"/>
    <property type="match status" value="1"/>
</dbReference>
<evidence type="ECO:0000256" key="5">
    <source>
        <dbReference type="ARBA" id="ARBA00023004"/>
    </source>
</evidence>
<dbReference type="Gene3D" id="2.102.10.10">
    <property type="entry name" value="Rieske [2Fe-2S] iron-sulphur domain"/>
    <property type="match status" value="1"/>
</dbReference>
<evidence type="ECO:0000256" key="9">
    <source>
        <dbReference type="ARBA" id="ARBA00034078"/>
    </source>
</evidence>
<name>A0ABT4SNT4_9ACTN</name>
<comment type="caution">
    <text evidence="11">The sequence shown here is derived from an EMBL/GenBank/DDBJ whole genome shotgun (WGS) entry which is preliminary data.</text>
</comment>
<dbReference type="PROSITE" id="PS51296">
    <property type="entry name" value="RIESKE"/>
    <property type="match status" value="1"/>
</dbReference>
<evidence type="ECO:0000313" key="12">
    <source>
        <dbReference type="Proteomes" id="UP001144036"/>
    </source>
</evidence>
<evidence type="ECO:0000256" key="4">
    <source>
        <dbReference type="ARBA" id="ARBA00022723"/>
    </source>
</evidence>
<keyword evidence="7" id="KW-1015">Disulfide bond</keyword>
<accession>A0ABT4SNT4</accession>
<dbReference type="RefSeq" id="WP_270159864.1">
    <property type="nucleotide sequence ID" value="NZ_JAPNNL010000322.1"/>
</dbReference>
<protein>
    <recommendedName>
        <fullName evidence="2">Cytochrome bc1 complex Rieske iron-sulfur subunit</fullName>
    </recommendedName>
    <alternativeName>
        <fullName evidence="8">Cytochrome bc1 reductase complex subunit QcrA</fullName>
    </alternativeName>
</protein>
<dbReference type="EMBL" id="JAPNNL010000322">
    <property type="protein sequence ID" value="MDA0638923.1"/>
    <property type="molecule type" value="Genomic_DNA"/>
</dbReference>
<keyword evidence="12" id="KW-1185">Reference proteome</keyword>
<dbReference type="Proteomes" id="UP001144036">
    <property type="component" value="Unassembled WGS sequence"/>
</dbReference>